<evidence type="ECO:0000256" key="2">
    <source>
        <dbReference type="SAM" id="Phobius"/>
    </source>
</evidence>
<dbReference type="EMBL" id="JBBVUL010000010">
    <property type="protein sequence ID" value="MEL0565461.1"/>
    <property type="molecule type" value="Genomic_DNA"/>
</dbReference>
<evidence type="ECO:0000313" key="5">
    <source>
        <dbReference type="Proteomes" id="UP000327236"/>
    </source>
</evidence>
<proteinExistence type="predicted"/>
<dbReference type="EMBL" id="VYWW01000024">
    <property type="protein sequence ID" value="KAA9321941.1"/>
    <property type="molecule type" value="Genomic_DNA"/>
</dbReference>
<feature type="region of interest" description="Disordered" evidence="1">
    <location>
        <begin position="193"/>
        <end position="241"/>
    </location>
</feature>
<evidence type="ECO:0000313" key="3">
    <source>
        <dbReference type="EMBL" id="KAA9321941.1"/>
    </source>
</evidence>
<feature type="transmembrane region" description="Helical" evidence="2">
    <location>
        <begin position="6"/>
        <end position="24"/>
    </location>
</feature>
<sequence>MKKINLFISIVAVIIVAAGGFLFYSNKSQSTNTSISASSPYTQAMASGKENVKNEKYDAAASDFNKAYDLKHTAKAKAYANQAENMSDAITYGKRAKYTASLNSINKVINEENGYDVLISKAQTLKKVIKTAYNNYKTTIQPLLEAAQEAERKQNFQLAINNYEQVLELPYINDRYYQAIKSNTEDKLNKDKALLKKQSSSSSSSSSMQSSSSSSSNSNSKMNGEFSGNRTVDGKNVSSATQSEIRNRLNSLGYNASPWSPQDIINLYRYAFAQGHKTPDSITKSDVENYLKPSN</sequence>
<keyword evidence="2" id="KW-0812">Transmembrane</keyword>
<evidence type="ECO:0000313" key="4">
    <source>
        <dbReference type="EMBL" id="MEL0565461.1"/>
    </source>
</evidence>
<accession>A0A5N1ID60</accession>
<evidence type="ECO:0000256" key="1">
    <source>
        <dbReference type="SAM" id="MobiDB-lite"/>
    </source>
</evidence>
<reference evidence="4 6" key="2">
    <citation type="submission" date="2024-04" db="EMBL/GenBank/DDBJ databases">
        <title>Three lactobacilli isolated from voided urine samples from females with type 2 diabetes.</title>
        <authorList>
            <person name="Kula A."/>
            <person name="Stegman N."/>
            <person name="Putonti C."/>
        </authorList>
    </citation>
    <scope>NUCLEOTIDE SEQUENCE [LARGE SCALE GENOMIC DNA]</scope>
    <source>
        <strain evidence="4 6">1855</strain>
    </source>
</reference>
<dbReference type="GeneID" id="31742336"/>
<comment type="caution">
    <text evidence="3">The sequence shown here is derived from an EMBL/GenBank/DDBJ whole genome shotgun (WGS) entry which is preliminary data.</text>
</comment>
<keyword evidence="2" id="KW-0472">Membrane</keyword>
<reference evidence="3 5" key="1">
    <citation type="submission" date="2019-09" db="EMBL/GenBank/DDBJ databases">
        <title>Draft genome sequence assemblies of isolates from the urinary tract.</title>
        <authorList>
            <person name="Mores C.R."/>
            <person name="Putonti C."/>
            <person name="Wolfe A.J."/>
        </authorList>
    </citation>
    <scope>NUCLEOTIDE SEQUENCE [LARGE SCALE GENOMIC DNA]</scope>
    <source>
        <strain evidence="3 5">UMB246</strain>
    </source>
</reference>
<evidence type="ECO:0000313" key="6">
    <source>
        <dbReference type="Proteomes" id="UP001385848"/>
    </source>
</evidence>
<dbReference type="Proteomes" id="UP001385848">
    <property type="component" value="Unassembled WGS sequence"/>
</dbReference>
<name>A0A5N1ID60_LACJE</name>
<feature type="compositionally biased region" description="Low complexity" evidence="1">
    <location>
        <begin position="196"/>
        <end position="222"/>
    </location>
</feature>
<dbReference type="KEGG" id="lje:BUE77_01305"/>
<protein>
    <submittedName>
        <fullName evidence="3">Uncharacterized protein</fullName>
    </submittedName>
</protein>
<dbReference type="OrthoDB" id="2290618at2"/>
<dbReference type="RefSeq" id="WP_006588294.1">
    <property type="nucleotide sequence ID" value="NZ_CATOUV010000001.1"/>
</dbReference>
<dbReference type="Proteomes" id="UP000327236">
    <property type="component" value="Unassembled WGS sequence"/>
</dbReference>
<keyword evidence="2" id="KW-1133">Transmembrane helix</keyword>
<dbReference type="AlphaFoldDB" id="A0A5N1ID60"/>
<keyword evidence="6" id="KW-1185">Reference proteome</keyword>
<gene>
    <name evidence="4" type="ORF">AAC431_05930</name>
    <name evidence="3" type="ORF">F6H94_05845</name>
</gene>
<organism evidence="3 5">
    <name type="scientific">Lactobacillus jensenii</name>
    <dbReference type="NCBI Taxonomy" id="109790"/>
    <lineage>
        <taxon>Bacteria</taxon>
        <taxon>Bacillati</taxon>
        <taxon>Bacillota</taxon>
        <taxon>Bacilli</taxon>
        <taxon>Lactobacillales</taxon>
        <taxon>Lactobacillaceae</taxon>
        <taxon>Lactobacillus</taxon>
    </lineage>
</organism>
<feature type="compositionally biased region" description="Polar residues" evidence="1">
    <location>
        <begin position="226"/>
        <end position="241"/>
    </location>
</feature>